<dbReference type="GO" id="GO:0000398">
    <property type="term" value="P:mRNA splicing, via spliceosome"/>
    <property type="evidence" value="ECO:0007669"/>
    <property type="project" value="TreeGrafter"/>
</dbReference>
<name>A0A060T2J1_BLAAD</name>
<evidence type="ECO:0000256" key="2">
    <source>
        <dbReference type="PROSITE-ProRule" id="PRU00176"/>
    </source>
</evidence>
<dbReference type="PANTHER" id="PTHR16105:SF0">
    <property type="entry name" value="RNA-BINDING REGION-CONTAINING PROTEIN 3"/>
    <property type="match status" value="1"/>
</dbReference>
<accession>A0A060T2J1</accession>
<gene>
    <name evidence="5" type="ORF">GNLVRS02_ARAD1C25674g</name>
</gene>
<dbReference type="Pfam" id="PF00076">
    <property type="entry name" value="RRM_1"/>
    <property type="match status" value="1"/>
</dbReference>
<dbReference type="EMBL" id="HG937693">
    <property type="protein sequence ID" value="CDP35014.1"/>
    <property type="molecule type" value="Genomic_DNA"/>
</dbReference>
<proteinExistence type="predicted"/>
<reference evidence="5" key="2">
    <citation type="submission" date="2014-06" db="EMBL/GenBank/DDBJ databases">
        <title>The complete genome of Blastobotrys (Arxula) adeninivorans LS3 - a yeast of biotechnological interest.</title>
        <authorList>
            <person name="Kunze G."/>
            <person name="Gaillardin C."/>
            <person name="Czernicka M."/>
            <person name="Durrens P."/>
            <person name="Martin T."/>
            <person name="Boer E."/>
            <person name="Gabaldon T."/>
            <person name="Cruz J."/>
            <person name="Talla E."/>
            <person name="Marck C."/>
            <person name="Goffeau A."/>
            <person name="Barbe V."/>
            <person name="Baret P."/>
            <person name="Baronian K."/>
            <person name="Beier S."/>
            <person name="Bleykasten C."/>
            <person name="Bode R."/>
            <person name="Casaregola S."/>
            <person name="Despons L."/>
            <person name="Fairhead C."/>
            <person name="Giersberg M."/>
            <person name="Gierski P."/>
            <person name="Hahnel U."/>
            <person name="Hartmann A."/>
            <person name="Jankowska D."/>
            <person name="Jubin C."/>
            <person name="Jung P."/>
            <person name="Lafontaine I."/>
            <person name="Leh-Louis V."/>
            <person name="Lemaire M."/>
            <person name="Marcet-Houben M."/>
            <person name="Mascher M."/>
            <person name="Morel G."/>
            <person name="Richard G.-F."/>
            <person name="Riechen J."/>
            <person name="Sacerdot C."/>
            <person name="Sarkar A."/>
            <person name="Savel G."/>
            <person name="Schacherer J."/>
            <person name="Sherman D."/>
            <person name="Straub M.-L."/>
            <person name="Stein N."/>
            <person name="Thierry A."/>
            <person name="Trautwein-Schult A."/>
            <person name="Westhof E."/>
            <person name="Worch S."/>
            <person name="Dujon B."/>
            <person name="Souciet J.-L."/>
            <person name="Wincker P."/>
            <person name="Scholz U."/>
            <person name="Neuveglise N."/>
        </authorList>
    </citation>
    <scope>NUCLEOTIDE SEQUENCE</scope>
    <source>
        <strain evidence="5">LS3</strain>
    </source>
</reference>
<dbReference type="PhylomeDB" id="A0A060T2J1"/>
<dbReference type="InterPro" id="IPR045164">
    <property type="entry name" value="RBM41/RNPC3"/>
</dbReference>
<evidence type="ECO:0000256" key="3">
    <source>
        <dbReference type="SAM" id="MobiDB-lite"/>
    </source>
</evidence>
<feature type="domain" description="RRM" evidence="4">
    <location>
        <begin position="44"/>
        <end position="123"/>
    </location>
</feature>
<organism evidence="5">
    <name type="scientific">Blastobotrys adeninivorans</name>
    <name type="common">Yeast</name>
    <name type="synonym">Arxula adeninivorans</name>
    <dbReference type="NCBI Taxonomy" id="409370"/>
    <lineage>
        <taxon>Eukaryota</taxon>
        <taxon>Fungi</taxon>
        <taxon>Dikarya</taxon>
        <taxon>Ascomycota</taxon>
        <taxon>Saccharomycotina</taxon>
        <taxon>Dipodascomycetes</taxon>
        <taxon>Dipodascales</taxon>
        <taxon>Trichomonascaceae</taxon>
        <taxon>Blastobotrys</taxon>
    </lineage>
</organism>
<dbReference type="InterPro" id="IPR035979">
    <property type="entry name" value="RBD_domain_sf"/>
</dbReference>
<keyword evidence="1 2" id="KW-0694">RNA-binding</keyword>
<dbReference type="CDD" id="cd12246">
    <property type="entry name" value="RRM1_U1A_like"/>
    <property type="match status" value="1"/>
</dbReference>
<evidence type="ECO:0000256" key="1">
    <source>
        <dbReference type="ARBA" id="ARBA00022884"/>
    </source>
</evidence>
<dbReference type="GO" id="GO:0097157">
    <property type="term" value="F:pre-mRNA intronic binding"/>
    <property type="evidence" value="ECO:0007669"/>
    <property type="project" value="TreeGrafter"/>
</dbReference>
<dbReference type="InterPro" id="IPR012677">
    <property type="entry name" value="Nucleotide-bd_a/b_plait_sf"/>
</dbReference>
<reference evidence="5" key="1">
    <citation type="submission" date="2014-02" db="EMBL/GenBank/DDBJ databases">
        <authorList>
            <person name="Genoscope - CEA"/>
        </authorList>
    </citation>
    <scope>NUCLEOTIDE SEQUENCE</scope>
    <source>
        <strain evidence="5">LS3</strain>
    </source>
</reference>
<protein>
    <submittedName>
        <fullName evidence="5">ARAD1C25674p</fullName>
    </submittedName>
</protein>
<dbReference type="SMART" id="SM00360">
    <property type="entry name" value="RRM"/>
    <property type="match status" value="1"/>
</dbReference>
<dbReference type="SUPFAM" id="SSF54928">
    <property type="entry name" value="RNA-binding domain, RBD"/>
    <property type="match status" value="1"/>
</dbReference>
<dbReference type="FunFam" id="3.30.70.330:FF:000039">
    <property type="entry name" value="U1 small nuclear ribonucleoprotein A"/>
    <property type="match status" value="1"/>
</dbReference>
<dbReference type="Gene3D" id="3.30.70.330">
    <property type="match status" value="1"/>
</dbReference>
<sequence>MPKKRTKSKEKGEGPPSKKTKSENGAVDESAEVHEAEVLGDPNQTLYVNNLNDKVNKIELRRNLYHLFTTYGHIVDIVALKTAKMRGQAHIAFADVNGATAAAKSLQGYEFLGKPLRISYARGKSRAIAMIEGTVGPANVATNATDDVPQYASDDD</sequence>
<dbReference type="PROSITE" id="PS50102">
    <property type="entry name" value="RRM"/>
    <property type="match status" value="1"/>
</dbReference>
<dbReference type="InterPro" id="IPR000504">
    <property type="entry name" value="RRM_dom"/>
</dbReference>
<dbReference type="GO" id="GO:0030626">
    <property type="term" value="F:U12 snRNA binding"/>
    <property type="evidence" value="ECO:0007669"/>
    <property type="project" value="TreeGrafter"/>
</dbReference>
<dbReference type="PANTHER" id="PTHR16105">
    <property type="entry name" value="RNA-BINDING REGION-CONTAINING PROTEIN 3"/>
    <property type="match status" value="1"/>
</dbReference>
<feature type="region of interest" description="Disordered" evidence="3">
    <location>
        <begin position="1"/>
        <end position="31"/>
    </location>
</feature>
<evidence type="ECO:0000259" key="4">
    <source>
        <dbReference type="PROSITE" id="PS50102"/>
    </source>
</evidence>
<evidence type="ECO:0000313" key="5">
    <source>
        <dbReference type="EMBL" id="CDP35014.1"/>
    </source>
</evidence>
<dbReference type="AlphaFoldDB" id="A0A060T2J1"/>